<protein>
    <submittedName>
        <fullName evidence="1">26037_t:CDS:1</fullName>
    </submittedName>
</protein>
<reference evidence="1" key="1">
    <citation type="submission" date="2021-06" db="EMBL/GenBank/DDBJ databases">
        <authorList>
            <person name="Kallberg Y."/>
            <person name="Tangrot J."/>
            <person name="Rosling A."/>
        </authorList>
    </citation>
    <scope>NUCLEOTIDE SEQUENCE</scope>
    <source>
        <strain evidence="1">MA453B</strain>
    </source>
</reference>
<keyword evidence="2" id="KW-1185">Reference proteome</keyword>
<organism evidence="1 2">
    <name type="scientific">Dentiscutata erythropus</name>
    <dbReference type="NCBI Taxonomy" id="1348616"/>
    <lineage>
        <taxon>Eukaryota</taxon>
        <taxon>Fungi</taxon>
        <taxon>Fungi incertae sedis</taxon>
        <taxon>Mucoromycota</taxon>
        <taxon>Glomeromycotina</taxon>
        <taxon>Glomeromycetes</taxon>
        <taxon>Diversisporales</taxon>
        <taxon>Gigasporaceae</taxon>
        <taxon>Dentiscutata</taxon>
    </lineage>
</organism>
<sequence>MDPLHQYKLDHNPRPSVPISKGIGKYNSSSMATAEVNATVATTIVALADILLNFHINKF</sequence>
<evidence type="ECO:0000313" key="2">
    <source>
        <dbReference type="Proteomes" id="UP000789405"/>
    </source>
</evidence>
<dbReference type="EMBL" id="CAJVPY010000278">
    <property type="protein sequence ID" value="CAG8462187.1"/>
    <property type="molecule type" value="Genomic_DNA"/>
</dbReference>
<dbReference type="AlphaFoldDB" id="A0A9N8VVA0"/>
<comment type="caution">
    <text evidence="1">The sequence shown here is derived from an EMBL/GenBank/DDBJ whole genome shotgun (WGS) entry which is preliminary data.</text>
</comment>
<evidence type="ECO:0000313" key="1">
    <source>
        <dbReference type="EMBL" id="CAG8462187.1"/>
    </source>
</evidence>
<accession>A0A9N8VVA0</accession>
<name>A0A9N8VVA0_9GLOM</name>
<dbReference type="Proteomes" id="UP000789405">
    <property type="component" value="Unassembled WGS sequence"/>
</dbReference>
<gene>
    <name evidence="1" type="ORF">DERYTH_LOCUS1061</name>
</gene>
<proteinExistence type="predicted"/>